<feature type="region of interest" description="Disordered" evidence="2">
    <location>
        <begin position="1"/>
        <end position="72"/>
    </location>
</feature>
<feature type="compositionally biased region" description="Polar residues" evidence="2">
    <location>
        <begin position="17"/>
        <end position="29"/>
    </location>
</feature>
<dbReference type="OrthoDB" id="9368434at2759"/>
<keyword evidence="1" id="KW-0863">Zinc-finger</keyword>
<keyword evidence="5" id="KW-1185">Reference proteome</keyword>
<protein>
    <recommendedName>
        <fullName evidence="3">C2H2-type domain-containing protein</fullName>
    </recommendedName>
</protein>
<dbReference type="GO" id="GO:0008270">
    <property type="term" value="F:zinc ion binding"/>
    <property type="evidence" value="ECO:0007669"/>
    <property type="project" value="UniProtKB-KW"/>
</dbReference>
<dbReference type="VEuPathDB" id="FungiDB:SI65_09350"/>
<proteinExistence type="predicted"/>
<sequence>MASQAEPSRVHPRRRQMTTAPPSLASSSRIVPDGSSRPSLSLRKGETFHSPTTPPSGDRDPVVAFRTLPTRSPTCPKSLEAIVAGEERMSDILNRIDLNSTDSSNAMARPQDDMPVPRSFLQRQTQSNALVRKADKHSMMDAPQCFSPPDSPAKARHDHASDSALGSSVSSSEGMMSEKGKVAAGQLSVQGFESSALTTQSAITSSISALQSNVSGKHSLSPLACKQIEALVMIPILREESLKPFHPLVRSIPQLVDNKEISCLRDIEKTLLWLAPQRATSGASYLRFCDFTIQCLHTSLYHINELDQRLPSDRPYTNGYFLDLVEQVRRHAAMINESRNKNRAAAKSRLALEGGMAKTGRPAELVAHKDGQAISMRTGEAYNGSALKRNLSVSSADEGAVRSMARRKKNAPPMDINQKCANCEKVFKRPCDLTKHEKTHTRPWKCSDKTCKYFEIGWPTEKERDRHINDKHSKSPCVYRCLFKPCPYQSKRESNCKQHMEKTHGWAYVRSKHNGKGLPKTTLATPQSSSMATPASASATLSTPATGSIQSPYEPATGPAYSNPQFSFANPPAQTGAGDFQLFPEASPYQGSSSSASVYTGGASDFDPFPTSTTGLDAFQSQLENADPNGLIPPDMTNMPLDVAIPDFTGAAMSFGGSPMTSTDSSSLDLEWSNLGAQNFNNEFAATNMQMMTPQPVGGNAMQSYSEDPYMADSLAYTQFSQQFDEGFADLCDQNYQTSKFENDFPLFQNPTYPSEPMNNALAGMGDPNAMFPAQQQEQTGYYHQAWPVEVEINIY</sequence>
<feature type="compositionally biased region" description="Low complexity" evidence="2">
    <location>
        <begin position="524"/>
        <end position="546"/>
    </location>
</feature>
<evidence type="ECO:0000259" key="3">
    <source>
        <dbReference type="PROSITE" id="PS50157"/>
    </source>
</evidence>
<evidence type="ECO:0000256" key="2">
    <source>
        <dbReference type="SAM" id="MobiDB-lite"/>
    </source>
</evidence>
<dbReference type="STRING" id="573508.A0A1E3B2R8"/>
<dbReference type="AlphaFoldDB" id="A0A1E3B2R8"/>
<evidence type="ECO:0000256" key="1">
    <source>
        <dbReference type="PROSITE-ProRule" id="PRU00042"/>
    </source>
</evidence>
<dbReference type="InterPro" id="IPR013087">
    <property type="entry name" value="Znf_C2H2_type"/>
</dbReference>
<feature type="domain" description="C2H2-type" evidence="3">
    <location>
        <begin position="418"/>
        <end position="445"/>
    </location>
</feature>
<comment type="caution">
    <text evidence="4">The sequence shown here is derived from an EMBL/GenBank/DDBJ whole genome shotgun (WGS) entry which is preliminary data.</text>
</comment>
<gene>
    <name evidence="4" type="ORF">SI65_09350</name>
</gene>
<dbReference type="Proteomes" id="UP000094569">
    <property type="component" value="Unassembled WGS sequence"/>
</dbReference>
<feature type="region of interest" description="Disordered" evidence="2">
    <location>
        <begin position="511"/>
        <end position="547"/>
    </location>
</feature>
<feature type="region of interest" description="Disordered" evidence="2">
    <location>
        <begin position="100"/>
        <end position="177"/>
    </location>
</feature>
<keyword evidence="1" id="KW-0479">Metal-binding</keyword>
<reference evidence="4 5" key="1">
    <citation type="journal article" date="2016" name="BMC Genomics">
        <title>Comparative genomic and transcriptomic analyses of the Fuzhuan brick tea-fermentation fungus Aspergillus cristatus.</title>
        <authorList>
            <person name="Ge Y."/>
            <person name="Wang Y."/>
            <person name="Liu Y."/>
            <person name="Tan Y."/>
            <person name="Ren X."/>
            <person name="Zhang X."/>
            <person name="Hyde K.D."/>
            <person name="Liu Y."/>
            <person name="Liu Z."/>
        </authorList>
    </citation>
    <scope>NUCLEOTIDE SEQUENCE [LARGE SCALE GENOMIC DNA]</scope>
    <source>
        <strain evidence="4 5">GZAAS20.1005</strain>
    </source>
</reference>
<feature type="compositionally biased region" description="Low complexity" evidence="2">
    <location>
        <begin position="162"/>
        <end position="175"/>
    </location>
</feature>
<dbReference type="PROSITE" id="PS50157">
    <property type="entry name" value="ZINC_FINGER_C2H2_2"/>
    <property type="match status" value="1"/>
</dbReference>
<keyword evidence="1" id="KW-0862">Zinc</keyword>
<dbReference type="EMBL" id="JXNT01000018">
    <property type="protein sequence ID" value="ODM15111.1"/>
    <property type="molecule type" value="Genomic_DNA"/>
</dbReference>
<dbReference type="PROSITE" id="PS00028">
    <property type="entry name" value="ZINC_FINGER_C2H2_1"/>
    <property type="match status" value="1"/>
</dbReference>
<organism evidence="4 5">
    <name type="scientific">Aspergillus cristatus</name>
    <name type="common">Chinese Fuzhuan brick tea-fermentation fungus</name>
    <name type="synonym">Eurotium cristatum</name>
    <dbReference type="NCBI Taxonomy" id="573508"/>
    <lineage>
        <taxon>Eukaryota</taxon>
        <taxon>Fungi</taxon>
        <taxon>Dikarya</taxon>
        <taxon>Ascomycota</taxon>
        <taxon>Pezizomycotina</taxon>
        <taxon>Eurotiomycetes</taxon>
        <taxon>Eurotiomycetidae</taxon>
        <taxon>Eurotiales</taxon>
        <taxon>Aspergillaceae</taxon>
        <taxon>Aspergillus</taxon>
        <taxon>Aspergillus subgen. Aspergillus</taxon>
    </lineage>
</organism>
<evidence type="ECO:0000313" key="4">
    <source>
        <dbReference type="EMBL" id="ODM15111.1"/>
    </source>
</evidence>
<accession>A0A1E3B2R8</accession>
<name>A0A1E3B2R8_ASPCR</name>
<dbReference type="SMART" id="SM00355">
    <property type="entry name" value="ZnF_C2H2"/>
    <property type="match status" value="2"/>
</dbReference>
<evidence type="ECO:0000313" key="5">
    <source>
        <dbReference type="Proteomes" id="UP000094569"/>
    </source>
</evidence>